<gene>
    <name evidence="3" type="ORF">L0P57_02090</name>
</gene>
<dbReference type="PANTHER" id="PTHR34385:SF1">
    <property type="entry name" value="PEPTIDOGLYCAN L-ALANYL-D-GLUTAMATE ENDOPEPTIDASE CWLK"/>
    <property type="match status" value="1"/>
</dbReference>
<organism evidence="3 4">
    <name type="scientific">Anaeromassilibacillus senegalensis</name>
    <dbReference type="NCBI Taxonomy" id="1673717"/>
    <lineage>
        <taxon>Bacteria</taxon>
        <taxon>Bacillati</taxon>
        <taxon>Bacillota</taxon>
        <taxon>Clostridia</taxon>
        <taxon>Eubacteriales</taxon>
        <taxon>Acutalibacteraceae</taxon>
        <taxon>Anaeromassilibacillus</taxon>
    </lineage>
</organism>
<dbReference type="InterPro" id="IPR009045">
    <property type="entry name" value="Zn_M74/Hedgehog-like"/>
</dbReference>
<protein>
    <submittedName>
        <fullName evidence="3">M15 family metallopeptidase</fullName>
    </submittedName>
</protein>
<dbReference type="CDD" id="cd14852">
    <property type="entry name" value="LD-carboxypeptidase"/>
    <property type="match status" value="1"/>
</dbReference>
<sequence length="269" mass="30167">MRKNKGEKVVKSRAGWKKADQVRKIKIVMTFVVAALCISIAAGAVLAWIEIEQPFAEEPSSAPVSSQPPVSSEAELPVYDNTFNLVVVNLDTPLPDDFTVQLEEYEGFSFEERIVEALSKMVEDARADGIALEIAGGYISKEEQDAQYQAAVQQLMEQEGYSRVRAEDQAEKTVGRGGYNERQTGMLVDFSSSGEDVPFEQSQAYQWLMRNCVNYGFVLRYPENKTSATGTAYTPSCFRYVGTENAVKMREYSMCLEEYAQYIRQQSAN</sequence>
<evidence type="ECO:0000256" key="1">
    <source>
        <dbReference type="SAM" id="Phobius"/>
    </source>
</evidence>
<dbReference type="Gene3D" id="3.30.1380.10">
    <property type="match status" value="1"/>
</dbReference>
<dbReference type="InterPro" id="IPR003709">
    <property type="entry name" value="VanY-like_core_dom"/>
</dbReference>
<keyword evidence="4" id="KW-1185">Reference proteome</keyword>
<dbReference type="PANTHER" id="PTHR34385">
    <property type="entry name" value="D-ALANYL-D-ALANINE CARBOXYPEPTIDASE"/>
    <property type="match status" value="1"/>
</dbReference>
<name>A0ABS9MFZ9_9FIRM</name>
<proteinExistence type="predicted"/>
<reference evidence="3 4" key="1">
    <citation type="submission" date="2022-01" db="EMBL/GenBank/DDBJ databases">
        <title>Collection of gut derived symbiotic bacterial strains cultured from healthy donors.</title>
        <authorList>
            <person name="Lin H."/>
            <person name="Kohout C."/>
            <person name="Waligurski E."/>
            <person name="Pamer E.G."/>
        </authorList>
    </citation>
    <scope>NUCLEOTIDE SEQUENCE [LARGE SCALE GENOMIC DNA]</scope>
    <source>
        <strain evidence="3 4">DFI.7.58</strain>
    </source>
</reference>
<dbReference type="InterPro" id="IPR058193">
    <property type="entry name" value="VanY/YodJ_core_dom"/>
</dbReference>
<evidence type="ECO:0000313" key="3">
    <source>
        <dbReference type="EMBL" id="MCG4609735.1"/>
    </source>
</evidence>
<accession>A0ABS9MFZ9</accession>
<comment type="caution">
    <text evidence="3">The sequence shown here is derived from an EMBL/GenBank/DDBJ whole genome shotgun (WGS) entry which is preliminary data.</text>
</comment>
<keyword evidence="1" id="KW-1133">Transmembrane helix</keyword>
<dbReference type="InterPro" id="IPR052179">
    <property type="entry name" value="DD-CPase-like"/>
</dbReference>
<keyword evidence="1" id="KW-0812">Transmembrane</keyword>
<dbReference type="EMBL" id="JAKNHQ010000002">
    <property type="protein sequence ID" value="MCG4609735.1"/>
    <property type="molecule type" value="Genomic_DNA"/>
</dbReference>
<evidence type="ECO:0000313" key="4">
    <source>
        <dbReference type="Proteomes" id="UP001298681"/>
    </source>
</evidence>
<dbReference type="Proteomes" id="UP001298681">
    <property type="component" value="Unassembled WGS sequence"/>
</dbReference>
<dbReference type="SUPFAM" id="SSF55166">
    <property type="entry name" value="Hedgehog/DD-peptidase"/>
    <property type="match status" value="1"/>
</dbReference>
<keyword evidence="1" id="KW-0472">Membrane</keyword>
<feature type="domain" description="D-alanyl-D-alanine carboxypeptidase-like core" evidence="2">
    <location>
        <begin position="110"/>
        <end position="242"/>
    </location>
</feature>
<dbReference type="Pfam" id="PF02557">
    <property type="entry name" value="VanY"/>
    <property type="match status" value="1"/>
</dbReference>
<dbReference type="RefSeq" id="WP_237966356.1">
    <property type="nucleotide sequence ID" value="NZ_JAKNHQ010000002.1"/>
</dbReference>
<feature type="transmembrane region" description="Helical" evidence="1">
    <location>
        <begin position="27"/>
        <end position="49"/>
    </location>
</feature>
<evidence type="ECO:0000259" key="2">
    <source>
        <dbReference type="Pfam" id="PF02557"/>
    </source>
</evidence>